<name>A0A484BR21_DRONA</name>
<evidence type="ECO:0000313" key="3">
    <source>
        <dbReference type="Proteomes" id="UP000295192"/>
    </source>
</evidence>
<evidence type="ECO:0000256" key="1">
    <source>
        <dbReference type="SAM" id="SignalP"/>
    </source>
</evidence>
<dbReference type="OrthoDB" id="7811253at2759"/>
<feature type="chain" id="PRO_5019860453" evidence="1">
    <location>
        <begin position="28"/>
        <end position="83"/>
    </location>
</feature>
<evidence type="ECO:0000313" key="2">
    <source>
        <dbReference type="EMBL" id="TDG51286.1"/>
    </source>
</evidence>
<gene>
    <name evidence="2" type="ORF">AWZ03_002373</name>
</gene>
<keyword evidence="1" id="KW-0732">Signal</keyword>
<dbReference type="OMA" id="VTFWQRV"/>
<dbReference type="KEGG" id="dnv:108651110"/>
<accession>A0A484BR21</accession>
<reference evidence="2 3" key="1">
    <citation type="journal article" date="2019" name="J. Hered.">
        <title>An Improved Genome Assembly for Drosophila navojoa, the Basal Species in the mojavensis Cluster.</title>
        <authorList>
            <person name="Vanderlinde T."/>
            <person name="Dupim E.G."/>
            <person name="Nazario-Yepiz N.O."/>
            <person name="Carvalho A.B."/>
        </authorList>
    </citation>
    <scope>NUCLEOTIDE SEQUENCE [LARGE SCALE GENOMIC DNA]</scope>
    <source>
        <strain evidence="2">Navoj_Jal97</strain>
        <tissue evidence="2">Whole organism</tissue>
    </source>
</reference>
<protein>
    <submittedName>
        <fullName evidence="2">Uncharacterized protein</fullName>
    </submittedName>
</protein>
<sequence length="83" mass="9497">MSVSKSFSPRLTCALLLWLCGVGIAVGFGSESHPENSSVTFWQRVKASFSDFQWQQAQPEVETPETIQKRREIWQRLTLARIL</sequence>
<dbReference type="AlphaFoldDB" id="A0A484BR21"/>
<feature type="signal peptide" evidence="1">
    <location>
        <begin position="1"/>
        <end position="27"/>
    </location>
</feature>
<keyword evidence="3" id="KW-1185">Reference proteome</keyword>
<dbReference type="EMBL" id="LSRL02000010">
    <property type="protein sequence ID" value="TDG51286.1"/>
    <property type="molecule type" value="Genomic_DNA"/>
</dbReference>
<comment type="caution">
    <text evidence="2">The sequence shown here is derived from an EMBL/GenBank/DDBJ whole genome shotgun (WGS) entry which is preliminary data.</text>
</comment>
<proteinExistence type="predicted"/>
<dbReference type="Proteomes" id="UP000295192">
    <property type="component" value="Unassembled WGS sequence"/>
</dbReference>
<organism evidence="2 3">
    <name type="scientific">Drosophila navojoa</name>
    <name type="common">Fruit fly</name>
    <dbReference type="NCBI Taxonomy" id="7232"/>
    <lineage>
        <taxon>Eukaryota</taxon>
        <taxon>Metazoa</taxon>
        <taxon>Ecdysozoa</taxon>
        <taxon>Arthropoda</taxon>
        <taxon>Hexapoda</taxon>
        <taxon>Insecta</taxon>
        <taxon>Pterygota</taxon>
        <taxon>Neoptera</taxon>
        <taxon>Endopterygota</taxon>
        <taxon>Diptera</taxon>
        <taxon>Brachycera</taxon>
        <taxon>Muscomorpha</taxon>
        <taxon>Ephydroidea</taxon>
        <taxon>Drosophilidae</taxon>
        <taxon>Drosophila</taxon>
    </lineage>
</organism>